<dbReference type="Proteomes" id="UP000626370">
    <property type="component" value="Unassembled WGS sequence"/>
</dbReference>
<dbReference type="EMBL" id="BNAH01000024">
    <property type="protein sequence ID" value="GHF02956.1"/>
    <property type="molecule type" value="Genomic_DNA"/>
</dbReference>
<keyword evidence="4" id="KW-1185">Reference proteome</keyword>
<evidence type="ECO:0000256" key="2">
    <source>
        <dbReference type="SAM" id="Phobius"/>
    </source>
</evidence>
<comment type="caution">
    <text evidence="3">The sequence shown here is derived from an EMBL/GenBank/DDBJ whole genome shotgun (WGS) entry which is preliminary data.</text>
</comment>
<dbReference type="RefSeq" id="WP_189379678.1">
    <property type="nucleotide sequence ID" value="NZ_BNAH01000024.1"/>
</dbReference>
<feature type="compositionally biased region" description="Basic and acidic residues" evidence="1">
    <location>
        <begin position="81"/>
        <end position="93"/>
    </location>
</feature>
<sequence length="93" mass="11008">MDFYNSSILVELGFYFALILFTVLIIRGMYRLVVWSKRMPRGAFIFLAVFPILSVFPIPPQEIKKLERIRQEQLKEEDENGEPKDKENGEREL</sequence>
<evidence type="ECO:0000313" key="3">
    <source>
        <dbReference type="EMBL" id="GHF02956.1"/>
    </source>
</evidence>
<protein>
    <submittedName>
        <fullName evidence="3">Uncharacterized protein</fullName>
    </submittedName>
</protein>
<keyword evidence="2" id="KW-0472">Membrane</keyword>
<feature type="transmembrane region" description="Helical" evidence="2">
    <location>
        <begin position="12"/>
        <end position="30"/>
    </location>
</feature>
<evidence type="ECO:0000256" key="1">
    <source>
        <dbReference type="SAM" id="MobiDB-lite"/>
    </source>
</evidence>
<reference evidence="4" key="1">
    <citation type="journal article" date="2019" name="Int. J. Syst. Evol. Microbiol.">
        <title>The Global Catalogue of Microorganisms (GCM) 10K type strain sequencing project: providing services to taxonomists for standard genome sequencing and annotation.</title>
        <authorList>
            <consortium name="The Broad Institute Genomics Platform"/>
            <consortium name="The Broad Institute Genome Sequencing Center for Infectious Disease"/>
            <person name="Wu L."/>
            <person name="Ma J."/>
        </authorList>
    </citation>
    <scope>NUCLEOTIDE SEQUENCE [LARGE SCALE GENOMIC DNA]</scope>
    <source>
        <strain evidence="4">CGMCC 1.15922</strain>
    </source>
</reference>
<feature type="region of interest" description="Disordered" evidence="1">
    <location>
        <begin position="73"/>
        <end position="93"/>
    </location>
</feature>
<feature type="transmembrane region" description="Helical" evidence="2">
    <location>
        <begin position="42"/>
        <end position="59"/>
    </location>
</feature>
<evidence type="ECO:0000313" key="4">
    <source>
        <dbReference type="Proteomes" id="UP000626370"/>
    </source>
</evidence>
<proteinExistence type="predicted"/>
<keyword evidence="2" id="KW-1133">Transmembrane helix</keyword>
<organism evidence="3 4">
    <name type="scientific">Thalassotalea profundi</name>
    <dbReference type="NCBI Taxonomy" id="2036687"/>
    <lineage>
        <taxon>Bacteria</taxon>
        <taxon>Pseudomonadati</taxon>
        <taxon>Pseudomonadota</taxon>
        <taxon>Gammaproteobacteria</taxon>
        <taxon>Alteromonadales</taxon>
        <taxon>Colwelliaceae</taxon>
        <taxon>Thalassotalea</taxon>
    </lineage>
</organism>
<gene>
    <name evidence="3" type="ORF">GCM10011501_35260</name>
</gene>
<name>A0ABQ3J579_9GAMM</name>
<accession>A0ABQ3J579</accession>
<keyword evidence="2" id="KW-0812">Transmembrane</keyword>